<name>A0A0H3G074_ZYMMA</name>
<sequence length="431" mass="46260" precursor="true">MKFASKIAMSLTLALGGVSLIAIQPATAKKHEAEAAPQQAAKPGQDYVLTPAVRTAAGEAQAAIKANDLATAVAKLDAAKAAMATDDDKYVVGSLGYDLSIAKQDQTLQNQSIDLMLGSGKVNQRMSQDTIWQLYVNQSQLAYDAGQFRKTEFDIEQALKIENANNTQLYPMLVEAKAKLNKPAEAIAALETGIQKMQATNQAVPESWLKRGVALAYNAKLQPETIKLCQQWIASYPTNDSWRTSLQIYRDFNRTLDGDATLDLFRLMRAVGALSAESEYLLYAQPLYIGYPIEAETVLKEGIQKKVLSATDTTVSKWLSTARLKVAAEKADLAKAVARDSKAATGKDAFTDGTLALGAGDYSLAINLFTIAKSKSGVDNDLTTLRLGMAQALAGQKDAAKATLATVQGSRAPIAQFWSIYADTHVATPAA</sequence>
<feature type="chain" id="PRO_5002609852" description="Tetratricopeptide repeat protein" evidence="1">
    <location>
        <begin position="29"/>
        <end position="431"/>
    </location>
</feature>
<evidence type="ECO:0000313" key="2">
    <source>
        <dbReference type="EMBL" id="AEH62067.1"/>
    </source>
</evidence>
<organism evidence="2 3">
    <name type="scientific">Zymomonas mobilis subsp. mobilis (strain ATCC 10988 / DSM 424 / LMG 404 / NCIMB 8938 / NRRL B-806 / ZM1)</name>
    <dbReference type="NCBI Taxonomy" id="555217"/>
    <lineage>
        <taxon>Bacteria</taxon>
        <taxon>Pseudomonadati</taxon>
        <taxon>Pseudomonadota</taxon>
        <taxon>Alphaproteobacteria</taxon>
        <taxon>Sphingomonadales</taxon>
        <taxon>Zymomonadaceae</taxon>
        <taxon>Zymomonas</taxon>
    </lineage>
</organism>
<dbReference type="RefSeq" id="WP_011240940.1">
    <property type="nucleotide sequence ID" value="NC_017262.1"/>
</dbReference>
<reference evidence="2 3" key="1">
    <citation type="journal article" date="2011" name="J. Bacteriol.">
        <title>Genome sequence of the ethanol-producing Zymomonas mobilis subsp. mobilis lectotype strain ATCC 10988.</title>
        <authorList>
            <person name="Pappas K.M."/>
            <person name="Kouvelis V.N."/>
            <person name="Saunders E."/>
            <person name="Brettin T.S."/>
            <person name="Bruce D."/>
            <person name="Detter C."/>
            <person name="Balakireva M."/>
            <person name="Han C.S."/>
            <person name="Savvakis G."/>
            <person name="Kyrpides N.C."/>
            <person name="Typas M.A."/>
        </authorList>
    </citation>
    <scope>NUCLEOTIDE SEQUENCE [LARGE SCALE GENOMIC DNA]</scope>
    <source>
        <strain evidence="3">ATCC 10988 / DSM 424 / CCUG 17860 / LMG 404 / NCIMB 8938 / NRRL B-806 / ZM1</strain>
    </source>
</reference>
<dbReference type="KEGG" id="zmm:Zmob_0215"/>
<accession>A0A0H3G074</accession>
<proteinExistence type="predicted"/>
<keyword evidence="1" id="KW-0732">Signal</keyword>
<dbReference type="Proteomes" id="UP000001494">
    <property type="component" value="Chromosome"/>
</dbReference>
<gene>
    <name evidence="2" type="ordered locus">Zmob_0215</name>
</gene>
<dbReference type="OrthoDB" id="7325958at2"/>
<dbReference type="AlphaFoldDB" id="A0A0H3G074"/>
<evidence type="ECO:0008006" key="4">
    <source>
        <dbReference type="Google" id="ProtNLM"/>
    </source>
</evidence>
<protein>
    <recommendedName>
        <fullName evidence="4">Tetratricopeptide repeat protein</fullName>
    </recommendedName>
</protein>
<dbReference type="InterPro" id="IPR011990">
    <property type="entry name" value="TPR-like_helical_dom_sf"/>
</dbReference>
<dbReference type="eggNOG" id="COG0457">
    <property type="taxonomic scope" value="Bacteria"/>
</dbReference>
<evidence type="ECO:0000256" key="1">
    <source>
        <dbReference type="SAM" id="SignalP"/>
    </source>
</evidence>
<feature type="signal peptide" evidence="1">
    <location>
        <begin position="1"/>
        <end position="28"/>
    </location>
</feature>
<evidence type="ECO:0000313" key="3">
    <source>
        <dbReference type="Proteomes" id="UP000001494"/>
    </source>
</evidence>
<dbReference type="SUPFAM" id="SSF48452">
    <property type="entry name" value="TPR-like"/>
    <property type="match status" value="1"/>
</dbReference>
<dbReference type="EMBL" id="CP002850">
    <property type="protein sequence ID" value="AEH62067.1"/>
    <property type="molecule type" value="Genomic_DNA"/>
</dbReference>
<dbReference type="Gene3D" id="1.25.40.10">
    <property type="entry name" value="Tetratricopeptide repeat domain"/>
    <property type="match status" value="1"/>
</dbReference>
<dbReference type="HOGENOM" id="CLU_050847_0_0_5"/>